<evidence type="ECO:0000313" key="1">
    <source>
        <dbReference type="EMBL" id="EEG56850.1"/>
    </source>
</evidence>
<accession>C0CVP0</accession>
<dbReference type="Proteomes" id="UP000004756">
    <property type="component" value="Unassembled WGS sequence"/>
</dbReference>
<dbReference type="AlphaFoldDB" id="C0CVP0"/>
<proteinExistence type="predicted"/>
<dbReference type="HOGENOM" id="CLU_3078230_0_0_9"/>
<sequence length="52" mass="5753">MAFGCCTAGQLDQASLLVALYFTDIILSGVAMNRDSFTKLQVHQMFSRTMYG</sequence>
<reference evidence="1 2" key="1">
    <citation type="submission" date="2009-01" db="EMBL/GenBank/DDBJ databases">
        <authorList>
            <person name="Fulton L."/>
            <person name="Clifton S."/>
            <person name="Fulton B."/>
            <person name="Xu J."/>
            <person name="Minx P."/>
            <person name="Pepin K.H."/>
            <person name="Johnson M."/>
            <person name="Bhonagiri V."/>
            <person name="Nash W.E."/>
            <person name="Mardis E.R."/>
            <person name="Wilson R.K."/>
        </authorList>
    </citation>
    <scope>NUCLEOTIDE SEQUENCE [LARGE SCALE GENOMIC DNA]</scope>
    <source>
        <strain evidence="1 2">DSM 15981</strain>
    </source>
</reference>
<organism evidence="1 2">
    <name type="scientific">[Clostridium] asparagiforme DSM 15981</name>
    <dbReference type="NCBI Taxonomy" id="518636"/>
    <lineage>
        <taxon>Bacteria</taxon>
        <taxon>Bacillati</taxon>
        <taxon>Bacillota</taxon>
        <taxon>Clostridia</taxon>
        <taxon>Lachnospirales</taxon>
        <taxon>Lachnospiraceae</taxon>
        <taxon>Enterocloster</taxon>
    </lineage>
</organism>
<keyword evidence="2" id="KW-1185">Reference proteome</keyword>
<name>C0CVP0_9FIRM</name>
<comment type="caution">
    <text evidence="1">The sequence shown here is derived from an EMBL/GenBank/DDBJ whole genome shotgun (WGS) entry which is preliminary data.</text>
</comment>
<gene>
    <name evidence="1" type="ORF">CLOSTASPAR_01042</name>
</gene>
<protein>
    <submittedName>
        <fullName evidence="1">Uncharacterized protein</fullName>
    </submittedName>
</protein>
<dbReference type="EMBL" id="ACCJ01000046">
    <property type="protein sequence ID" value="EEG56850.1"/>
    <property type="molecule type" value="Genomic_DNA"/>
</dbReference>
<reference evidence="1 2" key="2">
    <citation type="submission" date="2009-02" db="EMBL/GenBank/DDBJ databases">
        <title>Draft genome sequence of Clostridium asparagiforme (DSM 15981).</title>
        <authorList>
            <person name="Sudarsanam P."/>
            <person name="Ley R."/>
            <person name="Guruge J."/>
            <person name="Turnbaugh P.J."/>
            <person name="Mahowald M."/>
            <person name="Liep D."/>
            <person name="Gordon J."/>
        </authorList>
    </citation>
    <scope>NUCLEOTIDE SEQUENCE [LARGE SCALE GENOMIC DNA]</scope>
    <source>
        <strain evidence="1 2">DSM 15981</strain>
    </source>
</reference>
<evidence type="ECO:0000313" key="2">
    <source>
        <dbReference type="Proteomes" id="UP000004756"/>
    </source>
</evidence>